<evidence type="ECO:0000313" key="1">
    <source>
        <dbReference type="EMBL" id="MPM62119.1"/>
    </source>
</evidence>
<proteinExistence type="predicted"/>
<reference evidence="1" key="1">
    <citation type="submission" date="2019-08" db="EMBL/GenBank/DDBJ databases">
        <authorList>
            <person name="Kucharzyk K."/>
            <person name="Murdoch R.W."/>
            <person name="Higgins S."/>
            <person name="Loffler F."/>
        </authorList>
    </citation>
    <scope>NUCLEOTIDE SEQUENCE</scope>
</reference>
<gene>
    <name evidence="1" type="ORF">SDC9_108985</name>
</gene>
<organism evidence="1">
    <name type="scientific">bioreactor metagenome</name>
    <dbReference type="NCBI Taxonomy" id="1076179"/>
    <lineage>
        <taxon>unclassified sequences</taxon>
        <taxon>metagenomes</taxon>
        <taxon>ecological metagenomes</taxon>
    </lineage>
</organism>
<dbReference type="AlphaFoldDB" id="A0A645B9G7"/>
<dbReference type="EMBL" id="VSSQ01018698">
    <property type="protein sequence ID" value="MPM62119.1"/>
    <property type="molecule type" value="Genomic_DNA"/>
</dbReference>
<sequence>MECFNCTEGIRERVVGPNGVEHFFSQTGETLRILFIDIASPAVPDCGQSCPVCHIKHSPHLMLKLVGCPVASSCVAGPGQTVVRKAAGPHEVRPPVIIHRILLEDLCIVDNGSEQPFGKLIGEMHGRFVDEVAFHRMHHDIHCSAHRLIGGKGIGQLRVHDGELQPGCVVVRSAFEVSILVGDDRRVAHFAACRSQGEHTPYGIAAFNGALLAVEIPNLPSMVQAVADTLCRVDDRSATHCKNEVDAFFAAQFNTLMHLAQAGVWYDTAKFYIGDALIAKGVCDLIQQSGLLGTFRSIMNQNFLASLHFHQRTCLCLGILSEYHFCGGVIRKISDHAFLR</sequence>
<protein>
    <submittedName>
        <fullName evidence="1">Uncharacterized protein</fullName>
    </submittedName>
</protein>
<comment type="caution">
    <text evidence="1">The sequence shown here is derived from an EMBL/GenBank/DDBJ whole genome shotgun (WGS) entry which is preliminary data.</text>
</comment>
<name>A0A645B9G7_9ZZZZ</name>
<accession>A0A645B9G7</accession>